<reference evidence="2" key="2">
    <citation type="submission" date="2015-01" db="EMBL/GenBank/DDBJ databases">
        <title>Evolutionary Origins and Diversification of the Mycorrhizal Mutualists.</title>
        <authorList>
            <consortium name="DOE Joint Genome Institute"/>
            <consortium name="Mycorrhizal Genomics Consortium"/>
            <person name="Kohler A."/>
            <person name="Kuo A."/>
            <person name="Nagy L.G."/>
            <person name="Floudas D."/>
            <person name="Copeland A."/>
            <person name="Barry K.W."/>
            <person name="Cichocki N."/>
            <person name="Veneault-Fourrey C."/>
            <person name="LaButti K."/>
            <person name="Lindquist E.A."/>
            <person name="Lipzen A."/>
            <person name="Lundell T."/>
            <person name="Morin E."/>
            <person name="Murat C."/>
            <person name="Riley R."/>
            <person name="Ohm R."/>
            <person name="Sun H."/>
            <person name="Tunlid A."/>
            <person name="Henrissat B."/>
            <person name="Grigoriev I.V."/>
            <person name="Hibbett D.S."/>
            <person name="Martin F."/>
        </authorList>
    </citation>
    <scope>NUCLEOTIDE SEQUENCE [LARGE SCALE GENOMIC DNA]</scope>
    <source>
        <strain evidence="2">F 1598</strain>
    </source>
</reference>
<protein>
    <submittedName>
        <fullName evidence="1">Uncharacterized protein</fullName>
    </submittedName>
</protein>
<organism evidence="1 2">
    <name type="scientific">Piloderma croceum (strain F 1598)</name>
    <dbReference type="NCBI Taxonomy" id="765440"/>
    <lineage>
        <taxon>Eukaryota</taxon>
        <taxon>Fungi</taxon>
        <taxon>Dikarya</taxon>
        <taxon>Basidiomycota</taxon>
        <taxon>Agaricomycotina</taxon>
        <taxon>Agaricomycetes</taxon>
        <taxon>Agaricomycetidae</taxon>
        <taxon>Atheliales</taxon>
        <taxon>Atheliaceae</taxon>
        <taxon>Piloderma</taxon>
    </lineage>
</organism>
<name>A0A0C3AY66_PILCF</name>
<reference evidence="1 2" key="1">
    <citation type="submission" date="2014-04" db="EMBL/GenBank/DDBJ databases">
        <authorList>
            <consortium name="DOE Joint Genome Institute"/>
            <person name="Kuo A."/>
            <person name="Tarkka M."/>
            <person name="Buscot F."/>
            <person name="Kohler A."/>
            <person name="Nagy L.G."/>
            <person name="Floudas D."/>
            <person name="Copeland A."/>
            <person name="Barry K.W."/>
            <person name="Cichocki N."/>
            <person name="Veneault-Fourrey C."/>
            <person name="LaButti K."/>
            <person name="Lindquist E.A."/>
            <person name="Lipzen A."/>
            <person name="Lundell T."/>
            <person name="Morin E."/>
            <person name="Murat C."/>
            <person name="Sun H."/>
            <person name="Tunlid A."/>
            <person name="Henrissat B."/>
            <person name="Grigoriev I.V."/>
            <person name="Hibbett D.S."/>
            <person name="Martin F."/>
            <person name="Nordberg H.P."/>
            <person name="Cantor M.N."/>
            <person name="Hua S.X."/>
        </authorList>
    </citation>
    <scope>NUCLEOTIDE SEQUENCE [LARGE SCALE GENOMIC DNA]</scope>
    <source>
        <strain evidence="1 2">F 1598</strain>
    </source>
</reference>
<dbReference type="InParanoid" id="A0A0C3AY66"/>
<dbReference type="STRING" id="765440.A0A0C3AY66"/>
<proteinExistence type="predicted"/>
<dbReference type="Proteomes" id="UP000054166">
    <property type="component" value="Unassembled WGS sequence"/>
</dbReference>
<evidence type="ECO:0000313" key="1">
    <source>
        <dbReference type="EMBL" id="KIM78958.1"/>
    </source>
</evidence>
<dbReference type="OrthoDB" id="3176531at2759"/>
<accession>A0A0C3AY66</accession>
<evidence type="ECO:0000313" key="2">
    <source>
        <dbReference type="Proteomes" id="UP000054166"/>
    </source>
</evidence>
<dbReference type="EMBL" id="KN833013">
    <property type="protein sequence ID" value="KIM78958.1"/>
    <property type="molecule type" value="Genomic_DNA"/>
</dbReference>
<gene>
    <name evidence="1" type="ORF">PILCRDRAFT_824080</name>
</gene>
<dbReference type="AlphaFoldDB" id="A0A0C3AY66"/>
<keyword evidence="2" id="KW-1185">Reference proteome</keyword>
<dbReference type="HOGENOM" id="CLU_491878_0_0_1"/>
<sequence length="521" mass="58715">MASLTRRGSLGFLLALLIIIAVFSLCTPSLSFHYLSPPVPSAFGSSSVCPSVYDTGRPPLDRSAQTCYPVPSKIPLFELEVCYTEGTCNQFTVRIRRTSAKECSEQERTPDPSEDIALTRWMREQRGPDAFYIKTDGAERYASESAMYEGQCTYSFDVRLKNPGDTYVSIWWTYERYTAFSETNSSWPEMLFDPLCDPIALYTCPSHCKTQLSAPLLPTQIIHTLPSPPPSPSLFLPNCSGPDPILGSFIPAYPLDVLYPPEVLPQPSGKPIMGRYGFVPEACTWRHAGLRFSRSRHCTNKNRKMKMLITGDSHGRTMYDAIRHRLEGNTDTFIHNVHSEKIDSKGTTIDQLDINFLWDPRGLDFLEWNSDPCGGLVEDADIIIVSTVAHYRAESTTSHLLSQLHKILTGFAACPYNPSSQNGHDSKAQRKLILLFSPAVIPRWDEFVVESKDHGTNVRMQYWRDKSQKLAKELGWMFVDQYELTLPHSLEPRFTDMAHYMANDAVNPIVDEVLGKTGLCD</sequence>